<name>A0A1W6LMM2_9BACT</name>
<dbReference type="SUPFAM" id="SSF49899">
    <property type="entry name" value="Concanavalin A-like lectins/glucanases"/>
    <property type="match status" value="1"/>
</dbReference>
<dbReference type="AlphaFoldDB" id="A0A1W6LMM2"/>
<protein>
    <recommendedName>
        <fullName evidence="4">LamG-like jellyroll fold domain-containing protein</fullName>
    </recommendedName>
</protein>
<evidence type="ECO:0008006" key="4">
    <source>
        <dbReference type="Google" id="ProtNLM"/>
    </source>
</evidence>
<feature type="signal peptide" evidence="1">
    <location>
        <begin position="1"/>
        <end position="19"/>
    </location>
</feature>
<keyword evidence="3" id="KW-1185">Reference proteome</keyword>
<dbReference type="Pfam" id="PF13385">
    <property type="entry name" value="Laminin_G_3"/>
    <property type="match status" value="1"/>
</dbReference>
<dbReference type="EMBL" id="CP021023">
    <property type="protein sequence ID" value="ARN57025.1"/>
    <property type="molecule type" value="Genomic_DNA"/>
</dbReference>
<sequence length="632" mass="70717" precursor="true">MKLKILFVIICFVGFSAQAELVNHWQLNEGSGFSISGIGKAESSGTLMQAGKSGKHGPSWYSDSQRGSVLEFDGDDWILTNSRGVLGGRPRTITVWFYLLSSKHRHTLLQYGGTGRGGEYFRLLAEDQRLRFEVANGNALALNAGDISLNCWHYAALVIDDFNGDGQTRTPEVKFYFDGRQREQTAGVNQIINTRINGEDGYVHLGGAAQAGSGKPPREAMVGYLGDVKIYDTALSEDEVIKDMGQKTAWSPMPANEQNVPVSIDSLSWLAGIHSKQQDLYFGNNYYDVSRASPKKPMGVYLETARLTGSGQIGRYRIDLSEEEIELRPLRTYYWRVDQRNADFSESPWKGRVWKFTTQRLKACPSQLKANGELPDIKLTWDPPRDISDPVYEAVIAEDSDFQKIAERANGLKKPSWKPEEGKLAIGRQYYFKVRAYKPGEPEMEGVSEVMPLLYDSPIKVEYFDKYTENSELESFWQDGGGKPSNAASISLSFEADGQSMRLDYDTMVKLCEAKRKFNEPQNWLDSEAEVMELFFRGTPQNYPALLYIEIEDLQGQAAKITCTKSGKQLVEPKWSPWEKVRIPLSKFESEGVNLTQISSLKIGVEAGSGQTGSGTVFVDSIGLDIKRPSNK</sequence>
<evidence type="ECO:0000313" key="2">
    <source>
        <dbReference type="EMBL" id="ARN57025.1"/>
    </source>
</evidence>
<dbReference type="RefSeq" id="WP_085755700.1">
    <property type="nucleotide sequence ID" value="NZ_CP021023.1"/>
</dbReference>
<evidence type="ECO:0000313" key="3">
    <source>
        <dbReference type="Proteomes" id="UP000193334"/>
    </source>
</evidence>
<dbReference type="STRING" id="1941349.STSP1_01419"/>
<dbReference type="Proteomes" id="UP000193334">
    <property type="component" value="Chromosome"/>
</dbReference>
<feature type="chain" id="PRO_5012009425" description="LamG-like jellyroll fold domain-containing protein" evidence="1">
    <location>
        <begin position="20"/>
        <end position="632"/>
    </location>
</feature>
<proteinExistence type="predicted"/>
<dbReference type="KEGG" id="pbp:STSP1_01419"/>
<evidence type="ECO:0000256" key="1">
    <source>
        <dbReference type="SAM" id="SignalP"/>
    </source>
</evidence>
<dbReference type="Gene3D" id="2.60.120.430">
    <property type="entry name" value="Galactose-binding lectin"/>
    <property type="match status" value="1"/>
</dbReference>
<keyword evidence="1" id="KW-0732">Signal</keyword>
<organism evidence="2 3">
    <name type="scientific">Sedimentisphaera salicampi</name>
    <dbReference type="NCBI Taxonomy" id="1941349"/>
    <lineage>
        <taxon>Bacteria</taxon>
        <taxon>Pseudomonadati</taxon>
        <taxon>Planctomycetota</taxon>
        <taxon>Phycisphaerae</taxon>
        <taxon>Sedimentisphaerales</taxon>
        <taxon>Sedimentisphaeraceae</taxon>
        <taxon>Sedimentisphaera</taxon>
    </lineage>
</organism>
<reference evidence="3" key="1">
    <citation type="submission" date="2017-04" db="EMBL/GenBank/DDBJ databases">
        <title>Comparative genomics and description of representatives of a novel lineage of planctomycetes thriving in anoxic sediments.</title>
        <authorList>
            <person name="Spring S."/>
            <person name="Bunk B."/>
            <person name="Sproer C."/>
        </authorList>
    </citation>
    <scope>NUCLEOTIDE SEQUENCE [LARGE SCALE GENOMIC DNA]</scope>
    <source>
        <strain evidence="3">ST-PulAB-D4</strain>
    </source>
</reference>
<dbReference type="Gene3D" id="2.60.120.200">
    <property type="match status" value="1"/>
</dbReference>
<accession>A0A1W6LMM2</accession>
<dbReference type="InterPro" id="IPR013320">
    <property type="entry name" value="ConA-like_dom_sf"/>
</dbReference>
<gene>
    <name evidence="2" type="ORF">STSP1_01419</name>
</gene>